<name>A0A7J7JMM9_BUGNE</name>
<gene>
    <name evidence="2" type="ORF">EB796_014996</name>
</gene>
<evidence type="ECO:0000313" key="2">
    <source>
        <dbReference type="EMBL" id="KAF6026686.1"/>
    </source>
</evidence>
<evidence type="ECO:0000256" key="1">
    <source>
        <dbReference type="SAM" id="SignalP"/>
    </source>
</evidence>
<evidence type="ECO:0000313" key="3">
    <source>
        <dbReference type="Proteomes" id="UP000593567"/>
    </source>
</evidence>
<proteinExistence type="predicted"/>
<comment type="caution">
    <text evidence="2">The sequence shown here is derived from an EMBL/GenBank/DDBJ whole genome shotgun (WGS) entry which is preliminary data.</text>
</comment>
<dbReference type="AlphaFoldDB" id="A0A7J7JMM9"/>
<feature type="signal peptide" evidence="1">
    <location>
        <begin position="1"/>
        <end position="25"/>
    </location>
</feature>
<reference evidence="2" key="1">
    <citation type="submission" date="2020-06" db="EMBL/GenBank/DDBJ databases">
        <title>Draft genome of Bugula neritina, a colonial animal packing powerful symbionts and potential medicines.</title>
        <authorList>
            <person name="Rayko M."/>
        </authorList>
    </citation>
    <scope>NUCLEOTIDE SEQUENCE [LARGE SCALE GENOMIC DNA]</scope>
    <source>
        <strain evidence="2">Kwan_BN1</strain>
    </source>
</reference>
<feature type="chain" id="PRO_5029886277" evidence="1">
    <location>
        <begin position="26"/>
        <end position="191"/>
    </location>
</feature>
<sequence length="191" mass="21388">MRMVKCTEVLLFVFLGLIEPSPVTSNSVMELPFPKMLPVHGRNVSCEVTYVSKLLGDVLYTCENISVDGVKVFHGNDDYKDDDTPFESVVKSPLAFSFVPETNNNLCPDCPCGSYTAEPNDILALCSEMLKLHNIEEVLISAYAPHPVCKNKGIKQPRIKFYLQDKEPRWLHVEADNGYISKLECLVSKTA</sequence>
<organism evidence="2 3">
    <name type="scientific">Bugula neritina</name>
    <name type="common">Brown bryozoan</name>
    <name type="synonym">Sertularia neritina</name>
    <dbReference type="NCBI Taxonomy" id="10212"/>
    <lineage>
        <taxon>Eukaryota</taxon>
        <taxon>Metazoa</taxon>
        <taxon>Spiralia</taxon>
        <taxon>Lophotrochozoa</taxon>
        <taxon>Bryozoa</taxon>
        <taxon>Gymnolaemata</taxon>
        <taxon>Cheilostomatida</taxon>
        <taxon>Flustrina</taxon>
        <taxon>Buguloidea</taxon>
        <taxon>Bugulidae</taxon>
        <taxon>Bugula</taxon>
    </lineage>
</organism>
<accession>A0A7J7JMM9</accession>
<keyword evidence="1" id="KW-0732">Signal</keyword>
<dbReference type="Proteomes" id="UP000593567">
    <property type="component" value="Unassembled WGS sequence"/>
</dbReference>
<keyword evidence="3" id="KW-1185">Reference proteome</keyword>
<protein>
    <submittedName>
        <fullName evidence="2">Uncharacterized protein</fullName>
    </submittedName>
</protein>
<dbReference type="EMBL" id="VXIV02002224">
    <property type="protein sequence ID" value="KAF6026686.1"/>
    <property type="molecule type" value="Genomic_DNA"/>
</dbReference>